<protein>
    <submittedName>
        <fullName evidence="2">Uncharacterized protein</fullName>
    </submittedName>
</protein>
<keyword evidence="1" id="KW-0175">Coiled coil</keyword>
<evidence type="ECO:0000256" key="1">
    <source>
        <dbReference type="SAM" id="Coils"/>
    </source>
</evidence>
<sequence length="461" mass="50765">MATLTDQEIQRIQQKTKSVANNENQTVGDTFDVDITDSSGNIVETQTYEIVNKINGTTEALAVAPINNKVTDYSQTAIVVAGTQLIGKEGFGEEAWNSTKNVIEARSGLTPQVDDISDFYDSTVAKLEKDYGGGSISNMSGFSQSGPAVAKVAAQHQVPKITNFMDWGASSSLYSKDNPKGITAEEKTWLDKHATIYMDSTRDVTYLDGKSHGDIPYGKKYIVEGTGDWISDHDTAFPRIKGNGLDIDWYVKHGQFVSGMTREQVIKVARMKAKQAKGLDIKDPDTWFDSTDYRTYLLEYVKTYGDFAVEPTKAELLSSYKKTVKELRSQLKTATGSKRISLREELLRVVAQKARLQAELKVQAVKDEIAQAKENLQADITSTHQAMYAMAKELSESEVADLLSPYTMENLWDSQAEAKNLAEADAYQNRLMAFADKLDAAADNLIAADQEGAALFSAGSQ</sequence>
<accession>A0A346NAJ9</accession>
<proteinExistence type="predicted"/>
<dbReference type="KEGG" id="schj:DDV21_002635"/>
<dbReference type="AlphaFoldDB" id="A0A346NAJ9"/>
<gene>
    <name evidence="2" type="ORF">DDV21_002635</name>
</gene>
<dbReference type="RefSeq" id="WP_117287762.1">
    <property type="nucleotide sequence ID" value="NZ_CP031733.1"/>
</dbReference>
<dbReference type="Proteomes" id="UP000246115">
    <property type="component" value="Chromosome"/>
</dbReference>
<evidence type="ECO:0000313" key="2">
    <source>
        <dbReference type="EMBL" id="AXQ78044.1"/>
    </source>
</evidence>
<name>A0A346NAJ9_9STRE</name>
<organism evidence="2 3">
    <name type="scientific">Streptococcus chenjunshii</name>
    <dbReference type="NCBI Taxonomy" id="2173853"/>
    <lineage>
        <taxon>Bacteria</taxon>
        <taxon>Bacillati</taxon>
        <taxon>Bacillota</taxon>
        <taxon>Bacilli</taxon>
        <taxon>Lactobacillales</taxon>
        <taxon>Streptococcaceae</taxon>
        <taxon>Streptococcus</taxon>
    </lineage>
</organism>
<feature type="coiled-coil region" evidence="1">
    <location>
        <begin position="339"/>
        <end position="375"/>
    </location>
</feature>
<evidence type="ECO:0000313" key="3">
    <source>
        <dbReference type="Proteomes" id="UP000246115"/>
    </source>
</evidence>
<dbReference type="EMBL" id="CP031733">
    <property type="protein sequence ID" value="AXQ78044.1"/>
    <property type="molecule type" value="Genomic_DNA"/>
</dbReference>
<reference evidence="3" key="1">
    <citation type="submission" date="2018-08" db="EMBL/GenBank/DDBJ databases">
        <title>Streptococcus chenjunshii sp. nov., isolated from stools sample of the Tibetan antelope in the Qinghai-Tibet plateau, China.</title>
        <authorList>
            <person name="Tian Z."/>
        </authorList>
    </citation>
    <scope>NUCLEOTIDE SEQUENCE [LARGE SCALE GENOMIC DNA]</scope>
    <source>
        <strain evidence="3">Z15</strain>
    </source>
</reference>